<evidence type="ECO:0000313" key="2">
    <source>
        <dbReference type="Proteomes" id="UP001580430"/>
    </source>
</evidence>
<keyword evidence="2" id="KW-1185">Reference proteome</keyword>
<name>A0ABV5C911_9BACL</name>
<dbReference type="InterPro" id="IPR029035">
    <property type="entry name" value="DHS-like_NAD/FAD-binding_dom"/>
</dbReference>
<dbReference type="Pfam" id="PF13289">
    <property type="entry name" value="SIR2_2"/>
    <property type="match status" value="1"/>
</dbReference>
<dbReference type="EMBL" id="JBHIRY010000056">
    <property type="protein sequence ID" value="MFB5764003.1"/>
    <property type="molecule type" value="Genomic_DNA"/>
</dbReference>
<reference evidence="1 2" key="1">
    <citation type="submission" date="2024-09" db="EMBL/GenBank/DDBJ databases">
        <title>Paenibacillus zeirhizospherea sp. nov., isolated from surface of the maize (Zea mays) roots in a horticulture field, Hungary.</title>
        <authorList>
            <person name="Marton D."/>
            <person name="Farkas M."/>
            <person name="Bedics A."/>
            <person name="Toth E."/>
            <person name="Tancsics A."/>
            <person name="Boka K."/>
            <person name="Marati G."/>
            <person name="Kriszt B."/>
            <person name="Cserhati M."/>
        </authorList>
    </citation>
    <scope>NUCLEOTIDE SEQUENCE [LARGE SCALE GENOMIC DNA]</scope>
    <source>
        <strain evidence="1 2">JCM 18446</strain>
    </source>
</reference>
<evidence type="ECO:0000313" key="1">
    <source>
        <dbReference type="EMBL" id="MFB5764003.1"/>
    </source>
</evidence>
<organism evidence="1 2">
    <name type="scientific">Paenibacillus medicaginis</name>
    <dbReference type="NCBI Taxonomy" id="1470560"/>
    <lineage>
        <taxon>Bacteria</taxon>
        <taxon>Bacillati</taxon>
        <taxon>Bacillota</taxon>
        <taxon>Bacilli</taxon>
        <taxon>Bacillales</taxon>
        <taxon>Paenibacillaceae</taxon>
        <taxon>Paenibacillus</taxon>
    </lineage>
</organism>
<proteinExistence type="predicted"/>
<accession>A0ABV5C911</accession>
<gene>
    <name evidence="1" type="ORF">ACE5LO_26955</name>
</gene>
<dbReference type="SUPFAM" id="SSF52467">
    <property type="entry name" value="DHS-like NAD/FAD-binding domain"/>
    <property type="match status" value="1"/>
</dbReference>
<dbReference type="Proteomes" id="UP001580430">
    <property type="component" value="Unassembled WGS sequence"/>
</dbReference>
<protein>
    <submittedName>
        <fullName evidence="1">SIR2 family protein</fullName>
    </submittedName>
</protein>
<comment type="caution">
    <text evidence="1">The sequence shown here is derived from an EMBL/GenBank/DDBJ whole genome shotgun (WGS) entry which is preliminary data.</text>
</comment>
<dbReference type="RefSeq" id="WP_375523002.1">
    <property type="nucleotide sequence ID" value="NZ_JBHIRY010000056.1"/>
</dbReference>
<sequence>MSLTELVNSVTTELNVTEVGAGRLITTLVKHIGKQDFTKSSFIKVGLSDKDIKFMINELQVRGYVDMEISYECRGGRYTSNDFPVTCENCGVMIKDSDHEHEYDFVYSFTNEFINEVQGYNKQKVFEYLHPDYVVNYYELKSKISTVVPFLGAGVSAPFGLPTWTGMLESFEGNVTRANLNYYRRLVSAGNVFEALTFLTSSSTSLTTEASIQKAIASKFANPNLNIPDEEHFMNELVNLDSPIYLTSNYDNILPNFFKGQRVNPILLNEVEDVRSLIDSAVNRVVHIHGYIDRPSTMIVTKKQYDELYTNEGYKAKLNAILAQRHLLFIGWSFADEYFSDLYSKLVSYVGGEHYMFIENPVMHQAQKFGQQNLKLIGLNIPVDDSGYSDKKVLVQAIKTVLDSMV</sequence>